<protein>
    <recommendedName>
        <fullName evidence="4">Ubiquitin-like protease family profile domain-containing protein</fullName>
    </recommendedName>
</protein>
<evidence type="ECO:0000313" key="3">
    <source>
        <dbReference type="Proteomes" id="UP001341840"/>
    </source>
</evidence>
<evidence type="ECO:0000256" key="1">
    <source>
        <dbReference type="SAM" id="MobiDB-lite"/>
    </source>
</evidence>
<organism evidence="2 3">
    <name type="scientific">Stylosanthes scabra</name>
    <dbReference type="NCBI Taxonomy" id="79078"/>
    <lineage>
        <taxon>Eukaryota</taxon>
        <taxon>Viridiplantae</taxon>
        <taxon>Streptophyta</taxon>
        <taxon>Embryophyta</taxon>
        <taxon>Tracheophyta</taxon>
        <taxon>Spermatophyta</taxon>
        <taxon>Magnoliopsida</taxon>
        <taxon>eudicotyledons</taxon>
        <taxon>Gunneridae</taxon>
        <taxon>Pentapetalae</taxon>
        <taxon>rosids</taxon>
        <taxon>fabids</taxon>
        <taxon>Fabales</taxon>
        <taxon>Fabaceae</taxon>
        <taxon>Papilionoideae</taxon>
        <taxon>50 kb inversion clade</taxon>
        <taxon>dalbergioids sensu lato</taxon>
        <taxon>Dalbergieae</taxon>
        <taxon>Pterocarpus clade</taxon>
        <taxon>Stylosanthes</taxon>
    </lineage>
</organism>
<evidence type="ECO:0000313" key="2">
    <source>
        <dbReference type="EMBL" id="MED6195615.1"/>
    </source>
</evidence>
<feature type="compositionally biased region" description="Basic and acidic residues" evidence="1">
    <location>
        <begin position="13"/>
        <end position="24"/>
    </location>
</feature>
<keyword evidence="3" id="KW-1185">Reference proteome</keyword>
<feature type="compositionally biased region" description="Basic and acidic residues" evidence="1">
    <location>
        <begin position="117"/>
        <end position="133"/>
    </location>
</feature>
<proteinExistence type="predicted"/>
<feature type="region of interest" description="Disordered" evidence="1">
    <location>
        <begin position="1"/>
        <end position="24"/>
    </location>
</feature>
<sequence length="384" mass="43982">MSRHQASSDEETDHERATSPYDFEGHNMKILAQLREHVLEGMEVTKSILKTQSEHIKALTEMMGDHGRAIQALLRVMNLNAPTPKLESRTIVLDRGSRDDDRRGFEAKRNRALRKLKFDADNRSSEQGDDTKDGAPPSPMAYHLHTSVYNATEIPRCLALVFRPLEGMLLVGIELVVASYIFGRGLNKGEILVEDEHADGSRGAWWSLRPGRELFDDVINMVATMLTHQSDTLRWFLPKTFAQVALSPANHNKETLEYLRTKYMDFADNLRSPFFIETMLEDERFWIKKEHIKPHPSCNDCGVWVIQWMMQPSYWEEFNMEVNIQTRMRLALDLVMGPHNSLARKVMRDATLEWDRRMIGAECISPQQNVNSTPLGSATASITI</sequence>
<feature type="region of interest" description="Disordered" evidence="1">
    <location>
        <begin position="117"/>
        <end position="139"/>
    </location>
</feature>
<dbReference type="EMBL" id="JASCZI010211658">
    <property type="protein sequence ID" value="MED6195615.1"/>
    <property type="molecule type" value="Genomic_DNA"/>
</dbReference>
<comment type="caution">
    <text evidence="2">The sequence shown here is derived from an EMBL/GenBank/DDBJ whole genome shotgun (WGS) entry which is preliminary data.</text>
</comment>
<reference evidence="2 3" key="1">
    <citation type="journal article" date="2023" name="Plants (Basel)">
        <title>Bridging the Gap: Combining Genomics and Transcriptomics Approaches to Understand Stylosanthes scabra, an Orphan Legume from the Brazilian Caatinga.</title>
        <authorList>
            <person name="Ferreira-Neto J.R.C."/>
            <person name="da Silva M.D."/>
            <person name="Binneck E."/>
            <person name="de Melo N.F."/>
            <person name="da Silva R.H."/>
            <person name="de Melo A.L.T.M."/>
            <person name="Pandolfi V."/>
            <person name="Bustamante F.O."/>
            <person name="Brasileiro-Vidal A.C."/>
            <person name="Benko-Iseppon A.M."/>
        </authorList>
    </citation>
    <scope>NUCLEOTIDE SEQUENCE [LARGE SCALE GENOMIC DNA]</scope>
    <source>
        <tissue evidence="2">Leaves</tissue>
    </source>
</reference>
<gene>
    <name evidence="2" type="ORF">PIB30_039587</name>
</gene>
<evidence type="ECO:0008006" key="4">
    <source>
        <dbReference type="Google" id="ProtNLM"/>
    </source>
</evidence>
<accession>A0ABU6XC30</accession>
<name>A0ABU6XC30_9FABA</name>
<dbReference type="Proteomes" id="UP001341840">
    <property type="component" value="Unassembled WGS sequence"/>
</dbReference>